<accession>A0A139HB25</accession>
<keyword evidence="4 17" id="KW-0812">Transmembrane</keyword>
<evidence type="ECO:0000256" key="2">
    <source>
        <dbReference type="ARBA" id="ARBA00005641"/>
    </source>
</evidence>
<dbReference type="Gene3D" id="3.20.20.80">
    <property type="entry name" value="Glycosidases"/>
    <property type="match status" value="1"/>
</dbReference>
<keyword evidence="20" id="KW-1185">Reference proteome</keyword>
<feature type="compositionally biased region" description="Polar residues" evidence="16">
    <location>
        <begin position="307"/>
        <end position="325"/>
    </location>
</feature>
<dbReference type="EMBL" id="LFZN01000088">
    <property type="protein sequence ID" value="KXS99626.1"/>
    <property type="molecule type" value="Genomic_DNA"/>
</dbReference>
<comment type="catalytic activity">
    <reaction evidence="12">
        <text>Successive hydrolysis of beta-D-glucose units from the non-reducing ends of (1-&gt;3)-beta-D-glucans, releasing alpha-glucose.</text>
        <dbReference type="EC" id="3.2.1.58"/>
    </reaction>
</comment>
<dbReference type="PANTHER" id="PTHR31297">
    <property type="entry name" value="GLUCAN ENDO-1,6-BETA-GLUCOSIDASE B"/>
    <property type="match status" value="1"/>
</dbReference>
<dbReference type="InterPro" id="IPR050386">
    <property type="entry name" value="Glycosyl_hydrolase_5"/>
</dbReference>
<dbReference type="Pfam" id="PF00150">
    <property type="entry name" value="Cellulase"/>
    <property type="match status" value="1"/>
</dbReference>
<evidence type="ECO:0000256" key="9">
    <source>
        <dbReference type="ARBA" id="ARBA00023180"/>
    </source>
</evidence>
<evidence type="ECO:0000256" key="14">
    <source>
        <dbReference type="ARBA" id="ARBA00038929"/>
    </source>
</evidence>
<proteinExistence type="inferred from homology"/>
<feature type="compositionally biased region" description="Polar residues" evidence="16">
    <location>
        <begin position="91"/>
        <end position="103"/>
    </location>
</feature>
<dbReference type="GO" id="GO:0009251">
    <property type="term" value="P:glucan catabolic process"/>
    <property type="evidence" value="ECO:0007669"/>
    <property type="project" value="TreeGrafter"/>
</dbReference>
<feature type="compositionally biased region" description="Basic and acidic residues" evidence="16">
    <location>
        <begin position="57"/>
        <end position="69"/>
    </location>
</feature>
<name>A0A139HB25_9PEZI</name>
<dbReference type="GO" id="GO:0009986">
    <property type="term" value="C:cell surface"/>
    <property type="evidence" value="ECO:0007669"/>
    <property type="project" value="TreeGrafter"/>
</dbReference>
<dbReference type="AlphaFoldDB" id="A0A139HB25"/>
<feature type="compositionally biased region" description="Basic and acidic residues" evidence="16">
    <location>
        <begin position="35"/>
        <end position="46"/>
    </location>
</feature>
<comment type="caution">
    <text evidence="19">The sequence shown here is derived from an EMBL/GenBank/DDBJ whole genome shotgun (WGS) entry which is preliminary data.</text>
</comment>
<dbReference type="SUPFAM" id="SSF51445">
    <property type="entry name" value="(Trans)glycosidases"/>
    <property type="match status" value="1"/>
</dbReference>
<dbReference type="InterPro" id="IPR017853">
    <property type="entry name" value="GH"/>
</dbReference>
<feature type="compositionally biased region" description="Basic residues" evidence="16">
    <location>
        <begin position="16"/>
        <end position="25"/>
    </location>
</feature>
<evidence type="ECO:0000256" key="16">
    <source>
        <dbReference type="SAM" id="MobiDB-lite"/>
    </source>
</evidence>
<dbReference type="GO" id="GO:0071555">
    <property type="term" value="P:cell wall organization"/>
    <property type="evidence" value="ECO:0007669"/>
    <property type="project" value="UniProtKB-KW"/>
</dbReference>
<keyword evidence="7 17" id="KW-1133">Transmembrane helix</keyword>
<dbReference type="OrthoDB" id="62120at2759"/>
<dbReference type="GO" id="GO:0004338">
    <property type="term" value="F:glucan exo-1,3-beta-glucosidase activity"/>
    <property type="evidence" value="ECO:0007669"/>
    <property type="project" value="UniProtKB-EC"/>
</dbReference>
<gene>
    <name evidence="19" type="ORF">AC578_9937</name>
</gene>
<evidence type="ECO:0000259" key="18">
    <source>
        <dbReference type="Pfam" id="PF00150"/>
    </source>
</evidence>
<keyword evidence="8 17" id="KW-0472">Membrane</keyword>
<comment type="similarity">
    <text evidence="2">Belongs to the glycosyl hydrolase 5 (cellulase A) family.</text>
</comment>
<feature type="compositionally biased region" description="Basic residues" evidence="16">
    <location>
        <begin position="195"/>
        <end position="204"/>
    </location>
</feature>
<keyword evidence="5" id="KW-0378">Hydrolase</keyword>
<comment type="function">
    <text evidence="13">Glucosidase involved in the degradation of cellulosic biomass. Active on lichenan.</text>
</comment>
<dbReference type="GO" id="GO:0005576">
    <property type="term" value="C:extracellular region"/>
    <property type="evidence" value="ECO:0007669"/>
    <property type="project" value="TreeGrafter"/>
</dbReference>
<feature type="compositionally biased region" description="Gly residues" evidence="16">
    <location>
        <begin position="214"/>
        <end position="224"/>
    </location>
</feature>
<evidence type="ECO:0000256" key="3">
    <source>
        <dbReference type="ARBA" id="ARBA00022475"/>
    </source>
</evidence>
<evidence type="ECO:0000256" key="1">
    <source>
        <dbReference type="ARBA" id="ARBA00004401"/>
    </source>
</evidence>
<evidence type="ECO:0000313" key="19">
    <source>
        <dbReference type="EMBL" id="KXS99626.1"/>
    </source>
</evidence>
<feature type="domain" description="Glycoside hydrolase family 5" evidence="18">
    <location>
        <begin position="442"/>
        <end position="674"/>
    </location>
</feature>
<evidence type="ECO:0000313" key="20">
    <source>
        <dbReference type="Proteomes" id="UP000070133"/>
    </source>
</evidence>
<feature type="compositionally biased region" description="Basic and acidic residues" evidence="16">
    <location>
        <begin position="227"/>
        <end position="243"/>
    </location>
</feature>
<keyword evidence="6" id="KW-0735">Signal-anchor</keyword>
<keyword evidence="10" id="KW-0326">Glycosidase</keyword>
<dbReference type="FunFam" id="3.20.20.80:FF:000033">
    <property type="entry name" value="Glucan 1,3-beta-glucosidase A"/>
    <property type="match status" value="1"/>
</dbReference>
<feature type="compositionally biased region" description="Basic and acidic residues" evidence="16">
    <location>
        <begin position="80"/>
        <end position="90"/>
    </location>
</feature>
<evidence type="ECO:0000256" key="8">
    <source>
        <dbReference type="ARBA" id="ARBA00023136"/>
    </source>
</evidence>
<evidence type="ECO:0000256" key="7">
    <source>
        <dbReference type="ARBA" id="ARBA00022989"/>
    </source>
</evidence>
<evidence type="ECO:0000256" key="12">
    <source>
        <dbReference type="ARBA" id="ARBA00036824"/>
    </source>
</evidence>
<comment type="subcellular location">
    <subcellularLocation>
        <location evidence="1">Cell membrane</location>
        <topology evidence="1">Single-pass type II membrane protein</topology>
    </subcellularLocation>
</comment>
<feature type="region of interest" description="Disordered" evidence="16">
    <location>
        <begin position="1"/>
        <end position="250"/>
    </location>
</feature>
<dbReference type="PANTHER" id="PTHR31297:SF34">
    <property type="entry name" value="GLUCAN 1,3-BETA-GLUCOSIDASE 2"/>
    <property type="match status" value="1"/>
</dbReference>
<organism evidence="19 20">
    <name type="scientific">Pseudocercospora eumusae</name>
    <dbReference type="NCBI Taxonomy" id="321146"/>
    <lineage>
        <taxon>Eukaryota</taxon>
        <taxon>Fungi</taxon>
        <taxon>Dikarya</taxon>
        <taxon>Ascomycota</taxon>
        <taxon>Pezizomycotina</taxon>
        <taxon>Dothideomycetes</taxon>
        <taxon>Dothideomycetidae</taxon>
        <taxon>Mycosphaerellales</taxon>
        <taxon>Mycosphaerellaceae</taxon>
        <taxon>Pseudocercospora</taxon>
    </lineage>
</organism>
<feature type="region of interest" description="Disordered" evidence="16">
    <location>
        <begin position="290"/>
        <end position="325"/>
    </location>
</feature>
<feature type="compositionally biased region" description="Low complexity" evidence="16">
    <location>
        <begin position="173"/>
        <end position="187"/>
    </location>
</feature>
<dbReference type="Proteomes" id="UP000070133">
    <property type="component" value="Unassembled WGS sequence"/>
</dbReference>
<keyword evidence="11" id="KW-0961">Cell wall biogenesis/degradation</keyword>
<dbReference type="STRING" id="321146.A0A139HB25"/>
<evidence type="ECO:0000256" key="4">
    <source>
        <dbReference type="ARBA" id="ARBA00022692"/>
    </source>
</evidence>
<evidence type="ECO:0000256" key="11">
    <source>
        <dbReference type="ARBA" id="ARBA00023316"/>
    </source>
</evidence>
<protein>
    <recommendedName>
        <fullName evidence="14">glucan 1,3-beta-glucosidase</fullName>
        <ecNumber evidence="14">3.2.1.58</ecNumber>
    </recommendedName>
    <alternativeName>
        <fullName evidence="15">Exo-1,3-beta-glucanase D</fullName>
    </alternativeName>
</protein>
<evidence type="ECO:0000256" key="5">
    <source>
        <dbReference type="ARBA" id="ARBA00022801"/>
    </source>
</evidence>
<feature type="compositionally biased region" description="Basic residues" evidence="16">
    <location>
        <begin position="70"/>
        <end position="79"/>
    </location>
</feature>
<feature type="compositionally biased region" description="Basic and acidic residues" evidence="16">
    <location>
        <begin position="127"/>
        <end position="160"/>
    </location>
</feature>
<sequence>MPSSSQYRDQRDSPARRQRRRRTHHRTDSNGELLGRFEERERDRDPTPPSPTKHRSRNPDRDRDRDRDRSRPRRSHREHGRSSRAPESEYTKTSSTALSSGQLAQLDKLNQKLGWNEYDSVPQAPRRQYDEEPRSEYDIDREREREQREIERERRRQEHRERKRRRREEERAAALALESEEQSLAYEHPSNYERRRGRRDRKERRVASGQALERGGGGPRGYGGAYHSDKEEYSEDIRRRDGDSSTDPYYLDLDEEERKKRRRKKIFIGVGVLVLLLAIIIPVAVVVSKKNGGDNNSSAGGAGDSSTKPANSNLGGISEDSIPQQYKGTSLDPFTWYDTEDFNVTFTSTLVGGLPIMGLNSTWDDSKRANDHVPPLNEDFGYGTTPVRGVNLGGWLSIEPFITPSFFSKFTTHDNVVDEWTLCEKLGPTTAKSTLEQHYSSWVKESTFADIQAAGFDHVRIPFSYWAVVTYDGDPYVGNVSWRYLLRGIEWARKYGLRINLDLHGAPGSQNGWNHSGHQGEIGWLNGTDGTLNGDRTIAIHKQLSEFFTQPRYKNIVTMYGLVNEPRMVELDQSTVLAWTSKAVEAVRANNFTGIVVFGDGFMGLDNWQGKLTGQKNLLLDVHQYVIFNVEQIVLNHHDKINFACGGWTAQARRSQDTATGFGPTLCGEWSQADTDCAKYLNNVGVGSRWEGTLNMVSTPGGSSDGSVLTPTCPTKNSPQCSCNGANADPSDYSDGYKQWLLMFAEAQMYSFEQGWGWFYWTWQTESAAQWSYKSGLAHGIMPEKAYSRSFNCSSDIPDFTNLPEYY</sequence>
<keyword evidence="3" id="KW-1003">Cell membrane</keyword>
<evidence type="ECO:0000256" key="13">
    <source>
        <dbReference type="ARBA" id="ARBA00037126"/>
    </source>
</evidence>
<dbReference type="InterPro" id="IPR001547">
    <property type="entry name" value="Glyco_hydro_5"/>
</dbReference>
<feature type="compositionally biased region" description="Low complexity" evidence="16">
    <location>
        <begin position="290"/>
        <end position="299"/>
    </location>
</feature>
<keyword evidence="9" id="KW-0325">Glycoprotein</keyword>
<dbReference type="EC" id="3.2.1.58" evidence="14"/>
<dbReference type="GO" id="GO:0005886">
    <property type="term" value="C:plasma membrane"/>
    <property type="evidence" value="ECO:0007669"/>
    <property type="project" value="UniProtKB-SubCell"/>
</dbReference>
<evidence type="ECO:0000256" key="6">
    <source>
        <dbReference type="ARBA" id="ARBA00022968"/>
    </source>
</evidence>
<reference evidence="19 20" key="1">
    <citation type="submission" date="2015-07" db="EMBL/GenBank/DDBJ databases">
        <title>Comparative genomics of the Sigatoka disease complex on banana suggests a link between parallel evolutionary changes in Pseudocercospora fijiensis and Pseudocercospora eumusae and increased virulence on the banana host.</title>
        <authorList>
            <person name="Chang T.-C."/>
            <person name="Salvucci A."/>
            <person name="Crous P.W."/>
            <person name="Stergiopoulos I."/>
        </authorList>
    </citation>
    <scope>NUCLEOTIDE SEQUENCE [LARGE SCALE GENOMIC DNA]</scope>
    <source>
        <strain evidence="19 20">CBS 114824</strain>
    </source>
</reference>
<evidence type="ECO:0000256" key="17">
    <source>
        <dbReference type="SAM" id="Phobius"/>
    </source>
</evidence>
<evidence type="ECO:0000256" key="15">
    <source>
        <dbReference type="ARBA" id="ARBA00041260"/>
    </source>
</evidence>
<feature type="transmembrane region" description="Helical" evidence="17">
    <location>
        <begin position="266"/>
        <end position="287"/>
    </location>
</feature>
<evidence type="ECO:0000256" key="10">
    <source>
        <dbReference type="ARBA" id="ARBA00023295"/>
    </source>
</evidence>